<reference evidence="3 4" key="1">
    <citation type="journal article" date="2006" name="Proc. Natl. Acad. Sci. U.S.A.">
        <title>Burkholderia xenovorans LB400 harbors a multi-replicon, 9.73-Mbp genome shaped for versatility.</title>
        <authorList>
            <person name="Chain P.S."/>
            <person name="Denef V.J."/>
            <person name="Konstantinidis K.T."/>
            <person name="Vergez L.M."/>
            <person name="Agullo L."/>
            <person name="Reyes V.L."/>
            <person name="Hauser L."/>
            <person name="Cordova M."/>
            <person name="Gomez L."/>
            <person name="Gonzalez M."/>
            <person name="Land M."/>
            <person name="Lao V."/>
            <person name="Larimer F."/>
            <person name="LiPuma J.J."/>
            <person name="Mahenthiralingam E."/>
            <person name="Malfatti S.A."/>
            <person name="Marx C.J."/>
            <person name="Parnell J.J."/>
            <person name="Ramette A."/>
            <person name="Richardson P."/>
            <person name="Seeger M."/>
            <person name="Smith D."/>
            <person name="Spilker T."/>
            <person name="Sul W.J."/>
            <person name="Tsoi T.V."/>
            <person name="Ulrich L.E."/>
            <person name="Zhulin I.B."/>
            <person name="Tiedje J.M."/>
        </authorList>
    </citation>
    <scope>NUCLEOTIDE SEQUENCE [LARGE SCALE GENOMIC DNA]</scope>
    <source>
        <strain evidence="3 4">LB400</strain>
    </source>
</reference>
<dbReference type="EMBL" id="CP000271">
    <property type="protein sequence ID" value="ABE34952.1"/>
    <property type="molecule type" value="Genomic_DNA"/>
</dbReference>
<comment type="similarity">
    <text evidence="1">Belongs to the PrpD family.</text>
</comment>
<dbReference type="InterPro" id="IPR042183">
    <property type="entry name" value="MmgE/PrpD_sf_1"/>
</dbReference>
<dbReference type="Proteomes" id="UP000001817">
    <property type="component" value="Chromosome 2"/>
</dbReference>
<gene>
    <name evidence="3" type="ORF">Bxe_B1002</name>
</gene>
<protein>
    <recommendedName>
        <fullName evidence="2">MmgE/PrpD N-terminal domain-containing protein</fullName>
    </recommendedName>
</protein>
<name>Q13LT7_PARXL</name>
<dbReference type="PANTHER" id="PTHR16943:SF8">
    <property type="entry name" value="2-METHYLCITRATE DEHYDRATASE"/>
    <property type="match status" value="1"/>
</dbReference>
<dbReference type="KEGG" id="bxe:Bxe_B1002"/>
<dbReference type="AlphaFoldDB" id="Q13LT7"/>
<organism evidence="3 4">
    <name type="scientific">Paraburkholderia xenovorans (strain LB400)</name>
    <dbReference type="NCBI Taxonomy" id="266265"/>
    <lineage>
        <taxon>Bacteria</taxon>
        <taxon>Pseudomonadati</taxon>
        <taxon>Pseudomonadota</taxon>
        <taxon>Betaproteobacteria</taxon>
        <taxon>Burkholderiales</taxon>
        <taxon>Burkholderiaceae</taxon>
        <taxon>Paraburkholderia</taxon>
    </lineage>
</organism>
<evidence type="ECO:0000313" key="3">
    <source>
        <dbReference type="EMBL" id="ABE34952.1"/>
    </source>
</evidence>
<dbReference type="RefSeq" id="WP_011492260.1">
    <property type="nucleotide sequence ID" value="NC_007952.1"/>
</dbReference>
<dbReference type="InterPro" id="IPR045336">
    <property type="entry name" value="MmgE_PrpD_N"/>
</dbReference>
<dbReference type="InterPro" id="IPR036148">
    <property type="entry name" value="MmgE/PrpD_sf"/>
</dbReference>
<accession>Q13LT7</accession>
<dbReference type="eggNOG" id="COG2079">
    <property type="taxonomic scope" value="Bacteria"/>
</dbReference>
<dbReference type="KEGG" id="bxb:DR64_6323"/>
<keyword evidence="4" id="KW-1185">Reference proteome</keyword>
<dbReference type="OrthoDB" id="8627529at2"/>
<dbReference type="Pfam" id="PF03972">
    <property type="entry name" value="MmgE_PrpD_N"/>
    <property type="match status" value="1"/>
</dbReference>
<evidence type="ECO:0000313" key="4">
    <source>
        <dbReference type="Proteomes" id="UP000001817"/>
    </source>
</evidence>
<evidence type="ECO:0000259" key="2">
    <source>
        <dbReference type="Pfam" id="PF03972"/>
    </source>
</evidence>
<feature type="domain" description="MmgE/PrpD N-terminal" evidence="2">
    <location>
        <begin position="76"/>
        <end position="231"/>
    </location>
</feature>
<dbReference type="STRING" id="266265.Bxe_B1002"/>
<dbReference type="Gene3D" id="1.10.4100.10">
    <property type="entry name" value="2-methylcitrate dehydratase PrpD"/>
    <property type="match status" value="1"/>
</dbReference>
<evidence type="ECO:0000256" key="1">
    <source>
        <dbReference type="ARBA" id="ARBA00006174"/>
    </source>
</evidence>
<sequence>MSDGFIELGSMIASADINAGSPRARETLDQAIRASLLCVLFGVERESWVWPFSASVQRDQPASRMLAGLFEPLGGIGYLGTLAGASDLDPMDPGPSHTVLPATLAACITHGLQADPDTSTAGSDRAVASAVLAGIEIAWRFRSALTGTRPGVGFHSPGVFGALAAAGSGARMLGLTPDQCVNALAIALTRASGLGINSAASMIGMTHFGWGAFHGLEAALLASQGWSASRDFQRALTTLFGEGRADAQKLSISGSKAAETLVFKRYPCNIYLNLVATMLEGAKDGGADRIDVTLPWVPHLDCANPRDLREARNSAQAVAAIAAASDLSYSAFSGPPGPWRPTAAVARLLPNVHLKMDKDAPTGLQNARVGVRAWKGQTLVLESEGAMRDIHGWGVEHAQKLMGADDIHGYGLLALYGGAYLQGFHYVDKIRRTSGSMARIGGAPPTT</sequence>
<proteinExistence type="inferred from homology"/>
<dbReference type="GO" id="GO:0016829">
    <property type="term" value="F:lyase activity"/>
    <property type="evidence" value="ECO:0007669"/>
    <property type="project" value="InterPro"/>
</dbReference>
<dbReference type="InterPro" id="IPR005656">
    <property type="entry name" value="MmgE_PrpD"/>
</dbReference>
<dbReference type="PANTHER" id="PTHR16943">
    <property type="entry name" value="2-METHYLCITRATE DEHYDRATASE-RELATED"/>
    <property type="match status" value="1"/>
</dbReference>
<dbReference type="SUPFAM" id="SSF103378">
    <property type="entry name" value="2-methylcitrate dehydratase PrpD"/>
    <property type="match status" value="1"/>
</dbReference>